<comment type="caution">
    <text evidence="7">The sequence shown here is derived from an EMBL/GenBank/DDBJ whole genome shotgun (WGS) entry which is preliminary data.</text>
</comment>
<feature type="compositionally biased region" description="Basic and acidic residues" evidence="5">
    <location>
        <begin position="47"/>
        <end position="72"/>
    </location>
</feature>
<dbReference type="SMART" id="SM00443">
    <property type="entry name" value="G_patch"/>
    <property type="match status" value="1"/>
</dbReference>
<evidence type="ECO:0000256" key="1">
    <source>
        <dbReference type="ARBA" id="ARBA00004123"/>
    </source>
</evidence>
<keyword evidence="2" id="KW-0507">mRNA processing</keyword>
<feature type="compositionally biased region" description="Polar residues" evidence="5">
    <location>
        <begin position="23"/>
        <end position="46"/>
    </location>
</feature>
<dbReference type="Pfam" id="PF01585">
    <property type="entry name" value="G-patch"/>
    <property type="match status" value="1"/>
</dbReference>
<organism evidence="7 8">
    <name type="scientific">Smittium culicis</name>
    <dbReference type="NCBI Taxonomy" id="133412"/>
    <lineage>
        <taxon>Eukaryota</taxon>
        <taxon>Fungi</taxon>
        <taxon>Fungi incertae sedis</taxon>
        <taxon>Zoopagomycota</taxon>
        <taxon>Kickxellomycotina</taxon>
        <taxon>Harpellomycetes</taxon>
        <taxon>Harpellales</taxon>
        <taxon>Legeriomycetaceae</taxon>
        <taxon>Smittium</taxon>
    </lineage>
</organism>
<sequence length="321" mass="37395">MRKSRWDQKSHDIKPKDKPLSPSPASNYSHKYISDYSSQNKDYTSNSRRDSRNNFESRYSSEKYSKNDYDARHIKKSNRSRSRDRGSSRNRNRKYSRSRSHSRSRDRVRSQDHKNSEYRSHRAQRKDTASKHNEGLLLVKEDALVSNEYKPGMIKIKNKWVYPEDEVVSNEGTYEHKKRLEEMEKTKNDALKSTEMAKGSHHIAHFLPKDQLEEFNKRISQIQNSSKPTQSNDNLIDSNNIGFQLLQKQGWSSGQGLGLGAQGITAPIAAVQSDTQSSGLGQKPTHEISAEDDEFDLYRKKMMLAYKYRPNPLNNPRRQYY</sequence>
<keyword evidence="8" id="KW-1185">Reference proteome</keyword>
<keyword evidence="4" id="KW-0539">Nucleus</keyword>
<feature type="compositionally biased region" description="Basic and acidic residues" evidence="5">
    <location>
        <begin position="1"/>
        <end position="19"/>
    </location>
</feature>
<comment type="subcellular location">
    <subcellularLocation>
        <location evidence="1">Nucleus</location>
    </subcellularLocation>
</comment>
<dbReference type="GO" id="GO:0006397">
    <property type="term" value="P:mRNA processing"/>
    <property type="evidence" value="ECO:0007669"/>
    <property type="project" value="UniProtKB-KW"/>
</dbReference>
<reference evidence="8" key="1">
    <citation type="submission" date="2017-01" db="EMBL/GenBank/DDBJ databases">
        <authorList>
            <person name="Wang Y."/>
            <person name="White M."/>
            <person name="Kvist S."/>
            <person name="Moncalvo J.-M."/>
        </authorList>
    </citation>
    <scope>NUCLEOTIDE SEQUENCE [LARGE SCALE GENOMIC DNA]</scope>
    <source>
        <strain evidence="8">ID-206-W2</strain>
    </source>
</reference>
<name>A0A1R1YL13_9FUNG</name>
<dbReference type="PROSITE" id="PS50174">
    <property type="entry name" value="G_PATCH"/>
    <property type="match status" value="1"/>
</dbReference>
<dbReference type="InterPro" id="IPR000467">
    <property type="entry name" value="G_patch_dom"/>
</dbReference>
<dbReference type="OrthoDB" id="4822at2759"/>
<dbReference type="Proteomes" id="UP000187429">
    <property type="component" value="Unassembled WGS sequence"/>
</dbReference>
<feature type="compositionally biased region" description="Basic and acidic residues" evidence="5">
    <location>
        <begin position="103"/>
        <end position="134"/>
    </location>
</feature>
<dbReference type="InterPro" id="IPR040169">
    <property type="entry name" value="SUGP1/2"/>
</dbReference>
<dbReference type="PANTHER" id="PTHR23340">
    <property type="entry name" value="ARGININE/SERINE RICH SPLICING FACTOR SF4/14"/>
    <property type="match status" value="1"/>
</dbReference>
<feature type="region of interest" description="Disordered" evidence="5">
    <location>
        <begin position="1"/>
        <end position="134"/>
    </location>
</feature>
<evidence type="ECO:0000256" key="3">
    <source>
        <dbReference type="ARBA" id="ARBA00023187"/>
    </source>
</evidence>
<dbReference type="GO" id="GO:0003723">
    <property type="term" value="F:RNA binding"/>
    <property type="evidence" value="ECO:0007669"/>
    <property type="project" value="TreeGrafter"/>
</dbReference>
<evidence type="ECO:0000313" key="7">
    <source>
        <dbReference type="EMBL" id="OMJ27592.1"/>
    </source>
</evidence>
<evidence type="ECO:0000256" key="4">
    <source>
        <dbReference type="ARBA" id="ARBA00023242"/>
    </source>
</evidence>
<accession>A0A1R1YL13</accession>
<keyword evidence="3" id="KW-0508">mRNA splicing</keyword>
<evidence type="ECO:0000256" key="5">
    <source>
        <dbReference type="SAM" id="MobiDB-lite"/>
    </source>
</evidence>
<proteinExistence type="predicted"/>
<dbReference type="PANTHER" id="PTHR23340:SF0">
    <property type="entry name" value="SURP AND G-PATCH DOMAIN-CONTAINING PROTEIN 1 ISOFORM X1"/>
    <property type="match status" value="1"/>
</dbReference>
<evidence type="ECO:0000256" key="2">
    <source>
        <dbReference type="ARBA" id="ARBA00022664"/>
    </source>
</evidence>
<dbReference type="GO" id="GO:0005654">
    <property type="term" value="C:nucleoplasm"/>
    <property type="evidence" value="ECO:0007669"/>
    <property type="project" value="TreeGrafter"/>
</dbReference>
<feature type="compositionally biased region" description="Basic residues" evidence="5">
    <location>
        <begin position="88"/>
        <end position="102"/>
    </location>
</feature>
<gene>
    <name evidence="7" type="ORF">AYI69_g2969</name>
</gene>
<feature type="domain" description="G-patch" evidence="6">
    <location>
        <begin position="238"/>
        <end position="285"/>
    </location>
</feature>
<dbReference type="AlphaFoldDB" id="A0A1R1YL13"/>
<protein>
    <submittedName>
        <fullName evidence="7">SURP and G-patch domain-containing protein 1</fullName>
    </submittedName>
</protein>
<evidence type="ECO:0000313" key="8">
    <source>
        <dbReference type="Proteomes" id="UP000187429"/>
    </source>
</evidence>
<evidence type="ECO:0000259" key="6">
    <source>
        <dbReference type="PROSITE" id="PS50174"/>
    </source>
</evidence>
<dbReference type="EMBL" id="LSSM01000928">
    <property type="protein sequence ID" value="OMJ27592.1"/>
    <property type="molecule type" value="Genomic_DNA"/>
</dbReference>
<dbReference type="GO" id="GO:0008380">
    <property type="term" value="P:RNA splicing"/>
    <property type="evidence" value="ECO:0007669"/>
    <property type="project" value="UniProtKB-KW"/>
</dbReference>